<dbReference type="EMBL" id="FOYZ01000004">
    <property type="protein sequence ID" value="SFR72061.1"/>
    <property type="molecule type" value="Genomic_DNA"/>
</dbReference>
<dbReference type="RefSeq" id="WP_143099139.1">
    <property type="nucleotide sequence ID" value="NZ_FOYZ01000004.1"/>
</dbReference>
<reference evidence="1 2" key="1">
    <citation type="submission" date="2016-10" db="EMBL/GenBank/DDBJ databases">
        <authorList>
            <person name="de Groot N.N."/>
        </authorList>
    </citation>
    <scope>NUCLEOTIDE SEQUENCE [LARGE SCALE GENOMIC DNA]</scope>
    <source>
        <strain evidence="1 2">743A</strain>
    </source>
</reference>
<protein>
    <submittedName>
        <fullName evidence="1">Uncharacterized protein</fullName>
    </submittedName>
</protein>
<evidence type="ECO:0000313" key="2">
    <source>
        <dbReference type="Proteomes" id="UP000199659"/>
    </source>
</evidence>
<sequence length="84" mass="10124">MLKPEGLLSYSGHSLQYLREHHNNCLDNDKFYPYLVHDIYWETFSLEKLENYTKQARYDIVISGEGEIYIPEYEIVLYCLSRVR</sequence>
<proteinExistence type="predicted"/>
<dbReference type="STRING" id="37658.SAMN05661086_01282"/>
<organism evidence="1 2">
    <name type="scientific">Anaeromicropila populeti</name>
    <dbReference type="NCBI Taxonomy" id="37658"/>
    <lineage>
        <taxon>Bacteria</taxon>
        <taxon>Bacillati</taxon>
        <taxon>Bacillota</taxon>
        <taxon>Clostridia</taxon>
        <taxon>Lachnospirales</taxon>
        <taxon>Lachnospiraceae</taxon>
        <taxon>Anaeromicropila</taxon>
    </lineage>
</organism>
<name>A0A1I6IZK6_9FIRM</name>
<keyword evidence="2" id="KW-1185">Reference proteome</keyword>
<evidence type="ECO:0000313" key="1">
    <source>
        <dbReference type="EMBL" id="SFR72061.1"/>
    </source>
</evidence>
<dbReference type="OrthoDB" id="9804312at2"/>
<dbReference type="Proteomes" id="UP000199659">
    <property type="component" value="Unassembled WGS sequence"/>
</dbReference>
<accession>A0A1I6IZK6</accession>
<gene>
    <name evidence="1" type="ORF">SAMN05661086_01282</name>
</gene>
<dbReference type="AlphaFoldDB" id="A0A1I6IZK6"/>